<dbReference type="Proteomes" id="UP000061018">
    <property type="component" value="Chromosome"/>
</dbReference>
<proteinExistence type="predicted"/>
<accession>A0A0K2AVC3</accession>
<sequence>MNQFELRRVEQQLREALQDTALSWVLDDVDAAIAAGVPEEKILRRRQQRRGDDSPATSPAAAAARYEVVDRSVLGLVEYEASRKRGTLVIATRAMTDEERVQLLLDAVRRVLVELPEMELEVLKTLRTEPEGDAGSRSIAEAVVFEPDESARSRRSRTEFRGDRTPAERRNQVSQLLADVTREVVS</sequence>
<name>A0A0K2AVC3_STRA7</name>
<feature type="compositionally biased region" description="Basic and acidic residues" evidence="1">
    <location>
        <begin position="149"/>
        <end position="171"/>
    </location>
</feature>
<organism evidence="2 3">
    <name type="scientific">Streptomyces ambofaciens (strain ATCC 23877 / 3486 / DSM 40053 / JCM 4204 / NBRC 12836 / NRRL B-2516)</name>
    <dbReference type="NCBI Taxonomy" id="278992"/>
    <lineage>
        <taxon>Bacteria</taxon>
        <taxon>Bacillati</taxon>
        <taxon>Actinomycetota</taxon>
        <taxon>Actinomycetes</taxon>
        <taxon>Kitasatosporales</taxon>
        <taxon>Streptomycetaceae</taxon>
        <taxon>Streptomyces</taxon>
    </lineage>
</organism>
<dbReference type="EMBL" id="CP012382">
    <property type="protein sequence ID" value="AKZ57065.1"/>
    <property type="molecule type" value="Genomic_DNA"/>
</dbReference>
<dbReference type="AlphaFoldDB" id="A0A0K2AVC3"/>
<dbReference type="KEGG" id="samb:SAM23877_4020"/>
<evidence type="ECO:0000313" key="3">
    <source>
        <dbReference type="Proteomes" id="UP000061018"/>
    </source>
</evidence>
<feature type="region of interest" description="Disordered" evidence="1">
    <location>
        <begin position="143"/>
        <end position="173"/>
    </location>
</feature>
<evidence type="ECO:0000313" key="2">
    <source>
        <dbReference type="EMBL" id="AKZ57065.1"/>
    </source>
</evidence>
<reference evidence="3" key="1">
    <citation type="journal article" date="2015" name="J. Biotechnol.">
        <title>Complete genome sequence of Streptomyces ambofaciens ATCC 23877, the spiramycin producer.</title>
        <authorList>
            <person name="Thibessard A."/>
            <person name="Haas D."/>
            <person name="Gerbaud C."/>
            <person name="Aigle B."/>
            <person name="Lautru S."/>
            <person name="Pernodet J.L."/>
            <person name="Leblond P."/>
        </authorList>
    </citation>
    <scope>NUCLEOTIDE SEQUENCE [LARGE SCALE GENOMIC DNA]</scope>
    <source>
        <strain evidence="3">ATCC 23877 / 3486 / DSM 40053 / JCM 4204 / NBRC 12836 / NRRL B-2516</strain>
    </source>
</reference>
<protein>
    <submittedName>
        <fullName evidence="2">Uncharacterized protein</fullName>
    </submittedName>
</protein>
<gene>
    <name evidence="2" type="ORF">SAM23877_4020</name>
</gene>
<dbReference type="RefSeq" id="WP_053134574.1">
    <property type="nucleotide sequence ID" value="NZ_CP012382.1"/>
</dbReference>
<evidence type="ECO:0000256" key="1">
    <source>
        <dbReference type="SAM" id="MobiDB-lite"/>
    </source>
</evidence>